<dbReference type="PANTHER" id="PTHR43304">
    <property type="entry name" value="PHYTOCHROME-LIKE PROTEIN CPH1"/>
    <property type="match status" value="1"/>
</dbReference>
<dbReference type="InterPro" id="IPR000014">
    <property type="entry name" value="PAS"/>
</dbReference>
<dbReference type="PANTHER" id="PTHR43304:SF1">
    <property type="entry name" value="PAC DOMAIN-CONTAINING PROTEIN"/>
    <property type="match status" value="1"/>
</dbReference>
<dbReference type="CDD" id="cd00075">
    <property type="entry name" value="HATPase"/>
    <property type="match status" value="1"/>
</dbReference>
<evidence type="ECO:0000259" key="7">
    <source>
        <dbReference type="PROSITE" id="PS50109"/>
    </source>
</evidence>
<feature type="domain" description="Response regulatory" evidence="8">
    <location>
        <begin position="1"/>
        <end position="60"/>
    </location>
</feature>
<evidence type="ECO:0000259" key="8">
    <source>
        <dbReference type="PROSITE" id="PS50110"/>
    </source>
</evidence>
<dbReference type="Proteomes" id="UP000680656">
    <property type="component" value="Chromosome"/>
</dbReference>
<dbReference type="InterPro" id="IPR036890">
    <property type="entry name" value="HATPase_C_sf"/>
</dbReference>
<dbReference type="GO" id="GO:0000155">
    <property type="term" value="F:phosphorelay sensor kinase activity"/>
    <property type="evidence" value="ECO:0007669"/>
    <property type="project" value="InterPro"/>
</dbReference>
<comment type="catalytic activity">
    <reaction evidence="1">
        <text>ATP + protein L-histidine = ADP + protein N-phospho-L-histidine.</text>
        <dbReference type="EC" id="2.7.13.3"/>
    </reaction>
</comment>
<protein>
    <recommendedName>
        <fullName evidence="2">histidine kinase</fullName>
        <ecNumber evidence="2">2.7.13.3</ecNumber>
    </recommendedName>
</protein>
<proteinExistence type="predicted"/>
<dbReference type="CDD" id="cd00130">
    <property type="entry name" value="PAS"/>
    <property type="match status" value="1"/>
</dbReference>
<dbReference type="InterPro" id="IPR052162">
    <property type="entry name" value="Sensor_kinase/Photoreceptor"/>
</dbReference>
<dbReference type="SMART" id="SM00387">
    <property type="entry name" value="HATPase_c"/>
    <property type="match status" value="1"/>
</dbReference>
<evidence type="ECO:0000256" key="4">
    <source>
        <dbReference type="ARBA" id="ARBA00022679"/>
    </source>
</evidence>
<evidence type="ECO:0000256" key="5">
    <source>
        <dbReference type="ARBA" id="ARBA00022777"/>
    </source>
</evidence>
<name>A0A8E7B0U8_9EURY</name>
<evidence type="ECO:0000256" key="6">
    <source>
        <dbReference type="PROSITE-ProRule" id="PRU00169"/>
    </source>
</evidence>
<evidence type="ECO:0000259" key="10">
    <source>
        <dbReference type="PROSITE" id="PS50113"/>
    </source>
</evidence>
<dbReference type="InterPro" id="IPR003661">
    <property type="entry name" value="HisK_dim/P_dom"/>
</dbReference>
<dbReference type="InterPro" id="IPR004358">
    <property type="entry name" value="Sig_transdc_His_kin-like_C"/>
</dbReference>
<dbReference type="CDD" id="cd00082">
    <property type="entry name" value="HisKA"/>
    <property type="match status" value="1"/>
</dbReference>
<keyword evidence="4" id="KW-0808">Transferase</keyword>
<dbReference type="PROSITE" id="PS50113">
    <property type="entry name" value="PAC"/>
    <property type="match status" value="1"/>
</dbReference>
<keyword evidence="12" id="KW-1185">Reference proteome</keyword>
<dbReference type="AlphaFoldDB" id="A0A8E7B0U8"/>
<dbReference type="PROSITE" id="PS50110">
    <property type="entry name" value="RESPONSE_REGULATORY"/>
    <property type="match status" value="1"/>
</dbReference>
<dbReference type="InterPro" id="IPR001789">
    <property type="entry name" value="Sig_transdc_resp-reg_receiver"/>
</dbReference>
<dbReference type="SUPFAM" id="SSF55785">
    <property type="entry name" value="PYP-like sensor domain (PAS domain)"/>
    <property type="match status" value="3"/>
</dbReference>
<dbReference type="EMBL" id="CP075546">
    <property type="protein sequence ID" value="QVV90340.1"/>
    <property type="molecule type" value="Genomic_DNA"/>
</dbReference>
<dbReference type="NCBIfam" id="TIGR00229">
    <property type="entry name" value="sensory_box"/>
    <property type="match status" value="2"/>
</dbReference>
<dbReference type="SUPFAM" id="SSF55874">
    <property type="entry name" value="ATPase domain of HSP90 chaperone/DNA topoisomerase II/histidine kinase"/>
    <property type="match status" value="1"/>
</dbReference>
<dbReference type="PRINTS" id="PR00344">
    <property type="entry name" value="BCTRLSENSOR"/>
</dbReference>
<dbReference type="InterPro" id="IPR000700">
    <property type="entry name" value="PAS-assoc_C"/>
</dbReference>
<dbReference type="Pfam" id="PF08447">
    <property type="entry name" value="PAS_3"/>
    <property type="match status" value="1"/>
</dbReference>
<evidence type="ECO:0000256" key="3">
    <source>
        <dbReference type="ARBA" id="ARBA00022553"/>
    </source>
</evidence>
<dbReference type="Pfam" id="PF13188">
    <property type="entry name" value="PAS_8"/>
    <property type="match status" value="1"/>
</dbReference>
<feature type="domain" description="PAS" evidence="9">
    <location>
        <begin position="76"/>
        <end position="118"/>
    </location>
</feature>
<gene>
    <name evidence="11" type="ORF">KHC33_07620</name>
</gene>
<dbReference type="PROSITE" id="PS50109">
    <property type="entry name" value="HIS_KIN"/>
    <property type="match status" value="1"/>
</dbReference>
<dbReference type="InterPro" id="IPR011006">
    <property type="entry name" value="CheY-like_superfamily"/>
</dbReference>
<keyword evidence="5" id="KW-0418">Kinase</keyword>
<feature type="domain" description="PAC" evidence="10">
    <location>
        <begin position="151"/>
        <end position="203"/>
    </location>
</feature>
<sequence length="688" mass="78218">MDGISFLKEVRSINTNIPFIIFTAFGDESTVIDALNNGADFYLKKNYDILIQFFELIQIVKMLVARVHSEELLRKSEEKFRTIAECSNDWVYWINPHGSMVYISPSCERITGYNQEEFYLDPGLRDRIVFLEDITVWDTYKITCSNERIPISLDFRIIHKNGSIRWVRHTCQQVFGSNGQYVGLVANILDISSLKDIEAQVLCERNNFLEIFRASPVGLLLINKDTEITKANDAFSTMVLHEPADIIRKRAGGGLFCVHSLEDPRGCGYSSSCPACPLRNGIEAVIRDKTRIHDGIIALNLVIRGTPEQRWLKINAEPVDIEGEGYVIVAIDDITKLCQIDDALRESEERYRSLFENMLEGYVYCQMLYDTKGNPNDCICLDVNDAFGQLTGLKEVKGKLISEVVPDVMEETPELFDICNSVVVTGEPTKFEINFTPLHIWLQISVFRPKEGHFVAVFENITERKLANEALVSINHKLNLLSNIIRHDIGNELQVMLGYLEIIGYNELDPKLQEHIRRINISAQNIGQLLAFSKDYQNIGVKVPIWQDVKSAITRIVNSMGSTSIRIEIDIFGVEIYADPLVEKVYYNLIENACRHGEKISQIRFYGREDVGGYVIVCEDDGIGIPDEYKKKIFNREYFKHTGFGLNLSREILDITGITIQETGTPGTGAKFEILVPRGKYRFIGLGE</sequence>
<keyword evidence="3" id="KW-0597">Phosphoprotein</keyword>
<dbReference type="Gene3D" id="3.30.565.10">
    <property type="entry name" value="Histidine kinase-like ATPase, C-terminal domain"/>
    <property type="match status" value="1"/>
</dbReference>
<dbReference type="Pfam" id="PF02518">
    <property type="entry name" value="HATPase_c"/>
    <property type="match status" value="1"/>
</dbReference>
<dbReference type="SUPFAM" id="SSF52172">
    <property type="entry name" value="CheY-like"/>
    <property type="match status" value="1"/>
</dbReference>
<dbReference type="Gene3D" id="3.30.450.20">
    <property type="entry name" value="PAS domain"/>
    <property type="match status" value="3"/>
</dbReference>
<evidence type="ECO:0000313" key="12">
    <source>
        <dbReference type="Proteomes" id="UP000680656"/>
    </source>
</evidence>
<dbReference type="InterPro" id="IPR035965">
    <property type="entry name" value="PAS-like_dom_sf"/>
</dbReference>
<dbReference type="Pfam" id="PF13426">
    <property type="entry name" value="PAS_9"/>
    <property type="match status" value="1"/>
</dbReference>
<feature type="domain" description="Histidine kinase" evidence="7">
    <location>
        <begin position="484"/>
        <end position="680"/>
    </location>
</feature>
<evidence type="ECO:0000259" key="9">
    <source>
        <dbReference type="PROSITE" id="PS50112"/>
    </source>
</evidence>
<dbReference type="Gene3D" id="3.40.50.2300">
    <property type="match status" value="1"/>
</dbReference>
<evidence type="ECO:0000256" key="1">
    <source>
        <dbReference type="ARBA" id="ARBA00000085"/>
    </source>
</evidence>
<dbReference type="InterPro" id="IPR005467">
    <property type="entry name" value="His_kinase_dom"/>
</dbReference>
<dbReference type="CDD" id="cd00156">
    <property type="entry name" value="REC"/>
    <property type="match status" value="1"/>
</dbReference>
<dbReference type="InterPro" id="IPR003594">
    <property type="entry name" value="HATPase_dom"/>
</dbReference>
<accession>A0A8E7B0U8</accession>
<dbReference type="InterPro" id="IPR013655">
    <property type="entry name" value="PAS_fold_3"/>
</dbReference>
<dbReference type="KEGG" id="mrtj:KHC33_07620"/>
<dbReference type="SMART" id="SM00086">
    <property type="entry name" value="PAC"/>
    <property type="match status" value="1"/>
</dbReference>
<organism evidence="11 12">
    <name type="scientific">Methanospirillum purgamenti</name>
    <dbReference type="NCBI Taxonomy" id="2834276"/>
    <lineage>
        <taxon>Archaea</taxon>
        <taxon>Methanobacteriati</taxon>
        <taxon>Methanobacteriota</taxon>
        <taxon>Stenosarchaea group</taxon>
        <taxon>Methanomicrobia</taxon>
        <taxon>Methanomicrobiales</taxon>
        <taxon>Methanospirillaceae</taxon>
        <taxon>Methanospirillum</taxon>
    </lineage>
</organism>
<dbReference type="EC" id="2.7.13.3" evidence="2"/>
<reference evidence="11 12" key="1">
    <citation type="submission" date="2021-05" db="EMBL/GenBank/DDBJ databases">
        <title>A novel Methanospirillum isolate from a pyrite-forming mixed culture.</title>
        <authorList>
            <person name="Bunk B."/>
            <person name="Sproer C."/>
            <person name="Spring S."/>
            <person name="Pester M."/>
        </authorList>
    </citation>
    <scope>NUCLEOTIDE SEQUENCE [LARGE SCALE GENOMIC DNA]</scope>
    <source>
        <strain evidence="11 12">J.3.6.1-F.2.7.3</strain>
    </source>
</reference>
<comment type="caution">
    <text evidence="6">Lacks conserved residue(s) required for the propagation of feature annotation.</text>
</comment>
<dbReference type="InterPro" id="IPR001610">
    <property type="entry name" value="PAC"/>
</dbReference>
<evidence type="ECO:0000313" key="11">
    <source>
        <dbReference type="EMBL" id="QVV90340.1"/>
    </source>
</evidence>
<dbReference type="SMART" id="SM00091">
    <property type="entry name" value="PAS"/>
    <property type="match status" value="3"/>
</dbReference>
<evidence type="ECO:0000256" key="2">
    <source>
        <dbReference type="ARBA" id="ARBA00012438"/>
    </source>
</evidence>
<dbReference type="PROSITE" id="PS50112">
    <property type="entry name" value="PAS"/>
    <property type="match status" value="1"/>
</dbReference>